<dbReference type="InterPro" id="IPR043917">
    <property type="entry name" value="DUF5753"/>
</dbReference>
<feature type="domain" description="DUF5753" evidence="1">
    <location>
        <begin position="105"/>
        <end position="271"/>
    </location>
</feature>
<dbReference type="Pfam" id="PF19054">
    <property type="entry name" value="DUF5753"/>
    <property type="match status" value="1"/>
</dbReference>
<evidence type="ECO:0000313" key="3">
    <source>
        <dbReference type="Proteomes" id="UP000295680"/>
    </source>
</evidence>
<dbReference type="RefSeq" id="WP_132125633.1">
    <property type="nucleotide sequence ID" value="NZ_SLWS01000017.1"/>
</dbReference>
<name>A0A4R2IRK4_9PSEU</name>
<dbReference type="AlphaFoldDB" id="A0A4R2IRK4"/>
<dbReference type="Proteomes" id="UP000295680">
    <property type="component" value="Unassembled WGS sequence"/>
</dbReference>
<reference evidence="2 3" key="1">
    <citation type="submission" date="2019-03" db="EMBL/GenBank/DDBJ databases">
        <title>Genomic Encyclopedia of Type Strains, Phase IV (KMG-IV): sequencing the most valuable type-strain genomes for metagenomic binning, comparative biology and taxonomic classification.</title>
        <authorList>
            <person name="Goeker M."/>
        </authorList>
    </citation>
    <scope>NUCLEOTIDE SEQUENCE [LARGE SCALE GENOMIC DNA]</scope>
    <source>
        <strain evidence="2 3">DSM 45934</strain>
    </source>
</reference>
<proteinExistence type="predicted"/>
<accession>A0A4R2IRK4</accession>
<dbReference type="GO" id="GO:0003677">
    <property type="term" value="F:DNA binding"/>
    <property type="evidence" value="ECO:0007669"/>
    <property type="project" value="InterPro"/>
</dbReference>
<dbReference type="Gene3D" id="1.10.260.40">
    <property type="entry name" value="lambda repressor-like DNA-binding domains"/>
    <property type="match status" value="1"/>
</dbReference>
<keyword evidence="3" id="KW-1185">Reference proteome</keyword>
<gene>
    <name evidence="2" type="ORF">EV192_11772</name>
</gene>
<dbReference type="InterPro" id="IPR001387">
    <property type="entry name" value="Cro/C1-type_HTH"/>
</dbReference>
<dbReference type="OrthoDB" id="4966777at2"/>
<sequence length="294" mass="33296">MTSSIHQAREALGHRLRDIRRNAGLTGVALTARAGWPSSSKVSKIEHGKQTPSEDDIRTWCRHAGAEEQISDLVATVRSIESMYVEWRRMLEVGTHHRQHASKIVEAQTRLMRWYEPLLIPGILHTAEYARAVMGRVIDFYRIPDDLEAGVATRMERQQILYRGGRRFHFVVAQQALHTTVGNAEIMIGQLDRLLAVTSLARVLFGVLPTGAEYRVPTNQFIIFDDRLVNIETISAELAVSQPREIALYAKAFNELSQQAIYGRAARRLISDVLENRRTEQPPECEPELPSGHE</sequence>
<dbReference type="CDD" id="cd00093">
    <property type="entry name" value="HTH_XRE"/>
    <property type="match status" value="1"/>
</dbReference>
<organism evidence="2 3">
    <name type="scientific">Actinocrispum wychmicini</name>
    <dbReference type="NCBI Taxonomy" id="1213861"/>
    <lineage>
        <taxon>Bacteria</taxon>
        <taxon>Bacillati</taxon>
        <taxon>Actinomycetota</taxon>
        <taxon>Actinomycetes</taxon>
        <taxon>Pseudonocardiales</taxon>
        <taxon>Pseudonocardiaceae</taxon>
        <taxon>Actinocrispum</taxon>
    </lineage>
</organism>
<dbReference type="InterPro" id="IPR010982">
    <property type="entry name" value="Lambda_DNA-bd_dom_sf"/>
</dbReference>
<dbReference type="SUPFAM" id="SSF47413">
    <property type="entry name" value="lambda repressor-like DNA-binding domains"/>
    <property type="match status" value="1"/>
</dbReference>
<dbReference type="EMBL" id="SLWS01000017">
    <property type="protein sequence ID" value="TCO47332.1"/>
    <property type="molecule type" value="Genomic_DNA"/>
</dbReference>
<protein>
    <submittedName>
        <fullName evidence="2">Helix-turn-helix protein</fullName>
    </submittedName>
</protein>
<evidence type="ECO:0000259" key="1">
    <source>
        <dbReference type="Pfam" id="PF19054"/>
    </source>
</evidence>
<comment type="caution">
    <text evidence="2">The sequence shown here is derived from an EMBL/GenBank/DDBJ whole genome shotgun (WGS) entry which is preliminary data.</text>
</comment>
<evidence type="ECO:0000313" key="2">
    <source>
        <dbReference type="EMBL" id="TCO47332.1"/>
    </source>
</evidence>
<dbReference type="Pfam" id="PF13560">
    <property type="entry name" value="HTH_31"/>
    <property type="match status" value="1"/>
</dbReference>